<dbReference type="PROSITE" id="PS50206">
    <property type="entry name" value="RHODANESE_3"/>
    <property type="match status" value="1"/>
</dbReference>
<evidence type="ECO:0000313" key="3">
    <source>
        <dbReference type="Proteomes" id="UP000602076"/>
    </source>
</evidence>
<dbReference type="Gene3D" id="3.40.250.10">
    <property type="entry name" value="Rhodanese-like domain"/>
    <property type="match status" value="1"/>
</dbReference>
<sequence length="108" mass="12307">MDLKIISPKQLQQKIREEQQVLILDVRATEKYEKNHIQGGNIKSINIPKDFIFNLNEDFLKDLPKTQEIVVTCTTGNSAKKCAAILKEKQYDVTVLEGGITTWNTSDE</sequence>
<dbReference type="PANTHER" id="PTHR43031">
    <property type="entry name" value="FAD-DEPENDENT OXIDOREDUCTASE"/>
    <property type="match status" value="1"/>
</dbReference>
<dbReference type="AlphaFoldDB" id="A0A927CWF9"/>
<evidence type="ECO:0000259" key="1">
    <source>
        <dbReference type="PROSITE" id="PS50206"/>
    </source>
</evidence>
<organism evidence="2 3">
    <name type="scientific">Peribacillus faecalis</name>
    <dbReference type="NCBI Taxonomy" id="2772559"/>
    <lineage>
        <taxon>Bacteria</taxon>
        <taxon>Bacillati</taxon>
        <taxon>Bacillota</taxon>
        <taxon>Bacilli</taxon>
        <taxon>Bacillales</taxon>
        <taxon>Bacillaceae</taxon>
        <taxon>Peribacillus</taxon>
    </lineage>
</organism>
<dbReference type="InterPro" id="IPR001763">
    <property type="entry name" value="Rhodanese-like_dom"/>
</dbReference>
<dbReference type="Pfam" id="PF00581">
    <property type="entry name" value="Rhodanese"/>
    <property type="match status" value="1"/>
</dbReference>
<dbReference type="InterPro" id="IPR036873">
    <property type="entry name" value="Rhodanese-like_dom_sf"/>
</dbReference>
<dbReference type="RefSeq" id="WP_190997968.1">
    <property type="nucleotide sequence ID" value="NZ_JACXSI010000018.1"/>
</dbReference>
<protein>
    <submittedName>
        <fullName evidence="2">Rhodanese-like domain-containing protein</fullName>
    </submittedName>
</protein>
<feature type="domain" description="Rhodanese" evidence="1">
    <location>
        <begin position="17"/>
        <end position="105"/>
    </location>
</feature>
<dbReference type="SMART" id="SM00450">
    <property type="entry name" value="RHOD"/>
    <property type="match status" value="1"/>
</dbReference>
<dbReference type="SUPFAM" id="SSF52821">
    <property type="entry name" value="Rhodanese/Cell cycle control phosphatase"/>
    <property type="match status" value="1"/>
</dbReference>
<evidence type="ECO:0000313" key="2">
    <source>
        <dbReference type="EMBL" id="MBD3108424.1"/>
    </source>
</evidence>
<accession>A0A927CWF9</accession>
<dbReference type="PANTHER" id="PTHR43031:SF16">
    <property type="entry name" value="OXIDOREDUCTASE"/>
    <property type="match status" value="1"/>
</dbReference>
<comment type="caution">
    <text evidence="2">The sequence shown here is derived from an EMBL/GenBank/DDBJ whole genome shotgun (WGS) entry which is preliminary data.</text>
</comment>
<dbReference type="EMBL" id="JACXSI010000018">
    <property type="protein sequence ID" value="MBD3108424.1"/>
    <property type="molecule type" value="Genomic_DNA"/>
</dbReference>
<dbReference type="Proteomes" id="UP000602076">
    <property type="component" value="Unassembled WGS sequence"/>
</dbReference>
<proteinExistence type="predicted"/>
<dbReference type="InterPro" id="IPR050229">
    <property type="entry name" value="GlpE_sulfurtransferase"/>
</dbReference>
<gene>
    <name evidence="2" type="ORF">IEO70_08600</name>
</gene>
<keyword evidence="3" id="KW-1185">Reference proteome</keyword>
<name>A0A927CWF9_9BACI</name>
<reference evidence="2" key="1">
    <citation type="submission" date="2020-09" db="EMBL/GenBank/DDBJ databases">
        <title>Bacillus faecalis sp. nov., a moderately halophilic bacterium isolated from cow faeces.</title>
        <authorList>
            <person name="Jiang L."/>
            <person name="Lee J."/>
        </authorList>
    </citation>
    <scope>NUCLEOTIDE SEQUENCE</scope>
    <source>
        <strain evidence="2">AGMB 02131</strain>
    </source>
</reference>